<comment type="caution">
    <text evidence="1">The sequence shown here is derived from an EMBL/GenBank/DDBJ whole genome shotgun (WGS) entry which is preliminary data.</text>
</comment>
<dbReference type="Proteomes" id="UP001642483">
    <property type="component" value="Unassembled WGS sequence"/>
</dbReference>
<dbReference type="EMBL" id="CAWYQH010000112">
    <property type="protein sequence ID" value="CAK8690097.1"/>
    <property type="molecule type" value="Genomic_DNA"/>
</dbReference>
<dbReference type="PANTHER" id="PTHR15245">
    <property type="entry name" value="SYMPLEKIN-RELATED"/>
    <property type="match status" value="1"/>
</dbReference>
<proteinExistence type="predicted"/>
<dbReference type="PANTHER" id="PTHR15245:SF20">
    <property type="entry name" value="SYMPLEKIN"/>
    <property type="match status" value="1"/>
</dbReference>
<name>A0ABP0GE87_CLALP</name>
<dbReference type="Gene3D" id="1.25.10.10">
    <property type="entry name" value="Leucine-rich Repeat Variant"/>
    <property type="match status" value="1"/>
</dbReference>
<keyword evidence="2" id="KW-1185">Reference proteome</keyword>
<dbReference type="InterPro" id="IPR011989">
    <property type="entry name" value="ARM-like"/>
</dbReference>
<accession>A0ABP0GE87</accession>
<dbReference type="InterPro" id="IPR021850">
    <property type="entry name" value="Symplekin/Pta1"/>
</dbReference>
<sequence length="68" mass="7798">MYVVKLLNQASVAIKDDDRTSSLFKVQELIINKHPDLLDSFSDEVVAFQADYASDVRKFVIGFMEEAW</sequence>
<gene>
    <name evidence="1" type="ORF">CVLEPA_LOCUS22734</name>
</gene>
<organism evidence="1 2">
    <name type="scientific">Clavelina lepadiformis</name>
    <name type="common">Light-bulb sea squirt</name>
    <name type="synonym">Ascidia lepadiformis</name>
    <dbReference type="NCBI Taxonomy" id="159417"/>
    <lineage>
        <taxon>Eukaryota</taxon>
        <taxon>Metazoa</taxon>
        <taxon>Chordata</taxon>
        <taxon>Tunicata</taxon>
        <taxon>Ascidiacea</taxon>
        <taxon>Aplousobranchia</taxon>
        <taxon>Clavelinidae</taxon>
        <taxon>Clavelina</taxon>
    </lineage>
</organism>
<evidence type="ECO:0000313" key="2">
    <source>
        <dbReference type="Proteomes" id="UP001642483"/>
    </source>
</evidence>
<evidence type="ECO:0000313" key="1">
    <source>
        <dbReference type="EMBL" id="CAK8690097.1"/>
    </source>
</evidence>
<protein>
    <submittedName>
        <fullName evidence="1">Uncharacterized protein</fullName>
    </submittedName>
</protein>
<reference evidence="1 2" key="1">
    <citation type="submission" date="2024-02" db="EMBL/GenBank/DDBJ databases">
        <authorList>
            <person name="Daric V."/>
            <person name="Darras S."/>
        </authorList>
    </citation>
    <scope>NUCLEOTIDE SEQUENCE [LARGE SCALE GENOMIC DNA]</scope>
</reference>